<evidence type="ECO:0000313" key="2">
    <source>
        <dbReference type="Proteomes" id="UP001321542"/>
    </source>
</evidence>
<organism evidence="1 2">
    <name type="scientific">Streptomyces graminofaciens</name>
    <dbReference type="NCBI Taxonomy" id="68212"/>
    <lineage>
        <taxon>Bacteria</taxon>
        <taxon>Bacillati</taxon>
        <taxon>Actinomycetota</taxon>
        <taxon>Actinomycetes</taxon>
        <taxon>Kitasatosporales</taxon>
        <taxon>Streptomycetaceae</taxon>
        <taxon>Streptomyces</taxon>
    </lineage>
</organism>
<name>A0ABM7FJP2_9ACTN</name>
<keyword evidence="2" id="KW-1185">Reference proteome</keyword>
<proteinExistence type="predicted"/>
<evidence type="ECO:0000313" key="1">
    <source>
        <dbReference type="EMBL" id="BBC36917.1"/>
    </source>
</evidence>
<reference evidence="1 2" key="1">
    <citation type="journal article" date="2010" name="ChemBioChem">
        <title>Cloning and characterization of the biosynthetic gene cluster of 16-membered macrolide antibiotic FD-891: involvement of a dual functional cytochrome P450 monooxygenase catalyzing epoxidation and hydroxylation.</title>
        <authorList>
            <person name="Kudo F."/>
            <person name="Motegi A."/>
            <person name="Mizoue K."/>
            <person name="Eguchi T."/>
        </authorList>
    </citation>
    <scope>NUCLEOTIDE SEQUENCE [LARGE SCALE GENOMIC DNA]</scope>
    <source>
        <strain evidence="1 2">A-8890</strain>
    </source>
</reference>
<protein>
    <submittedName>
        <fullName evidence="1">Uncharacterized protein</fullName>
    </submittedName>
</protein>
<dbReference type="Proteomes" id="UP001321542">
    <property type="component" value="Chromosome"/>
</dbReference>
<sequence>MTPATAGREAIAVVQAARVPMNRLIAATRVIPRCNCWGPAPGAPDTRTGVGGGAVEFVAARRRVQVPVSVR</sequence>
<gene>
    <name evidence="1" type="ORF">SGFS_082110</name>
</gene>
<accession>A0ABM7FJP2</accession>
<dbReference type="EMBL" id="AP018448">
    <property type="protein sequence ID" value="BBC36917.1"/>
    <property type="molecule type" value="Genomic_DNA"/>
</dbReference>
<reference evidence="1 2" key="2">
    <citation type="journal article" date="2023" name="ChemBioChem">
        <title>Acyltransferase Domain Exchange between Two Independent Type I Polyketide Synthases in the Same Producer Strain of Macrolide Antibiotics.</title>
        <authorList>
            <person name="Kudo F."/>
            <person name="Kishikawa K."/>
            <person name="Tsuboi K."/>
            <person name="Kido T."/>
            <person name="Usui T."/>
            <person name="Hashimoto J."/>
            <person name="Shin-Ya K."/>
            <person name="Miyanaga A."/>
            <person name="Eguchi T."/>
        </authorList>
    </citation>
    <scope>NUCLEOTIDE SEQUENCE [LARGE SCALE GENOMIC DNA]</scope>
    <source>
        <strain evidence="1 2">A-8890</strain>
    </source>
</reference>